<dbReference type="RefSeq" id="WP_174448289.1">
    <property type="nucleotide sequence ID" value="NZ_AP018732.1"/>
</dbReference>
<reference evidence="1 2" key="1">
    <citation type="journal article" date="2019" name="ISME J.">
        <title>Isolation and characterization of a thermophilic sulfur- and iron-reducing thaumarchaeote from a terrestrial acidic hot spring.</title>
        <authorList>
            <person name="Kato S."/>
            <person name="Itoh T."/>
            <person name="Yuki M."/>
            <person name="Nagamori M."/>
            <person name="Ohnishi M."/>
            <person name="Uematsu K."/>
            <person name="Suzuki K."/>
            <person name="Takashina T."/>
            <person name="Ohkuma M."/>
        </authorList>
    </citation>
    <scope>NUCLEOTIDE SEQUENCE [LARGE SCALE GENOMIC DNA]</scope>
    <source>
        <strain evidence="1 2">NAS-02</strain>
    </source>
</reference>
<accession>A0A4P2VCY6</accession>
<evidence type="ECO:0000313" key="1">
    <source>
        <dbReference type="EMBL" id="BBE42011.1"/>
    </source>
</evidence>
<dbReference type="KEGG" id="ccai:NAS2_0622"/>
<dbReference type="GeneID" id="55584438"/>
<dbReference type="AlphaFoldDB" id="A0A4P2VCY6"/>
<dbReference type="Proteomes" id="UP000509448">
    <property type="component" value="Chromosome"/>
</dbReference>
<gene>
    <name evidence="1" type="ORF">NAS2_0622</name>
</gene>
<proteinExistence type="predicted"/>
<evidence type="ECO:0000313" key="2">
    <source>
        <dbReference type="Proteomes" id="UP000509448"/>
    </source>
</evidence>
<protein>
    <submittedName>
        <fullName evidence="1">Uncharacterized protein</fullName>
    </submittedName>
</protein>
<keyword evidence="2" id="KW-1185">Reference proteome</keyword>
<dbReference type="EMBL" id="AP018732">
    <property type="protein sequence ID" value="BBE42011.1"/>
    <property type="molecule type" value="Genomic_DNA"/>
</dbReference>
<organism evidence="1 2">
    <name type="scientific">Conexivisphaera calida</name>
    <dbReference type="NCBI Taxonomy" id="1874277"/>
    <lineage>
        <taxon>Archaea</taxon>
        <taxon>Nitrososphaerota</taxon>
        <taxon>Conexivisphaeria</taxon>
        <taxon>Conexivisphaerales</taxon>
        <taxon>Conexivisphaeraceae</taxon>
        <taxon>Conexivisphaera</taxon>
    </lineage>
</organism>
<name>A0A4P2VCY6_9ARCH</name>
<sequence>MHEFLNSERRWTVRMAVEGGDEEVELYEVKDNVKLEKDALDRIVDLVKTRDNYAAIEAIRSASSPEGEDYGSFAIFMILLKLNEEASQALGDVHEYLFGISAEDGSPMLLASSDQDDSRSQFLGCMSALLDEPESVDMAIVALPIKGTGQPPVGTGS</sequence>